<feature type="transmembrane region" description="Helical" evidence="1">
    <location>
        <begin position="139"/>
        <end position="156"/>
    </location>
</feature>
<comment type="caution">
    <text evidence="3">The sequence shown here is derived from an EMBL/GenBank/DDBJ whole genome shotgun (WGS) entry which is preliminary data.</text>
</comment>
<keyword evidence="1" id="KW-0812">Transmembrane</keyword>
<feature type="domain" description="Prepilin type IV endopeptidase peptidase" evidence="2">
    <location>
        <begin position="6"/>
        <end position="130"/>
    </location>
</feature>
<keyword evidence="4" id="KW-1185">Reference proteome</keyword>
<organism evidence="3 4">
    <name type="scientific">Muricaecibacterium torontonense</name>
    <dbReference type="NCBI Taxonomy" id="3032871"/>
    <lineage>
        <taxon>Bacteria</taxon>
        <taxon>Bacillati</taxon>
        <taxon>Actinomycetota</taxon>
        <taxon>Coriobacteriia</taxon>
        <taxon>Coriobacteriales</taxon>
        <taxon>Atopobiaceae</taxon>
        <taxon>Muricaecibacterium</taxon>
    </lineage>
</organism>
<dbReference type="EMBL" id="SRYE01000005">
    <property type="protein sequence ID" value="TGY61385.1"/>
    <property type="molecule type" value="Genomic_DNA"/>
</dbReference>
<protein>
    <recommendedName>
        <fullName evidence="2">Prepilin type IV endopeptidase peptidase domain-containing protein</fullName>
    </recommendedName>
</protein>
<name>A0A4S2EYE3_9ACTN</name>
<accession>A0A4S2EYE3</accession>
<evidence type="ECO:0000256" key="1">
    <source>
        <dbReference type="SAM" id="Phobius"/>
    </source>
</evidence>
<dbReference type="Pfam" id="PF01478">
    <property type="entry name" value="Peptidase_A24"/>
    <property type="match status" value="1"/>
</dbReference>
<dbReference type="Gene3D" id="1.20.120.1220">
    <property type="match status" value="1"/>
</dbReference>
<dbReference type="GO" id="GO:0004190">
    <property type="term" value="F:aspartic-type endopeptidase activity"/>
    <property type="evidence" value="ECO:0007669"/>
    <property type="project" value="InterPro"/>
</dbReference>
<proteinExistence type="predicted"/>
<feature type="transmembrane region" description="Helical" evidence="1">
    <location>
        <begin position="25"/>
        <end position="44"/>
    </location>
</feature>
<dbReference type="RefSeq" id="WP_136013107.1">
    <property type="nucleotide sequence ID" value="NZ_SRYE01000005.1"/>
</dbReference>
<reference evidence="3 4" key="1">
    <citation type="submission" date="2019-04" db="EMBL/GenBank/DDBJ databases">
        <title>Microbes associate with the intestines of laboratory mice.</title>
        <authorList>
            <person name="Navarre W."/>
            <person name="Wong E."/>
            <person name="Huang K."/>
            <person name="Tropini C."/>
            <person name="Ng K."/>
            <person name="Yu B."/>
        </authorList>
    </citation>
    <scope>NUCLEOTIDE SEQUENCE [LARGE SCALE GENOMIC DNA]</scope>
    <source>
        <strain evidence="3 4">NM07_P-09</strain>
    </source>
</reference>
<keyword evidence="1" id="KW-0472">Membrane</keyword>
<dbReference type="GO" id="GO:0016020">
    <property type="term" value="C:membrane"/>
    <property type="evidence" value="ECO:0007669"/>
    <property type="project" value="InterPro"/>
</dbReference>
<dbReference type="InterPro" id="IPR000045">
    <property type="entry name" value="Prepilin_IV_endopep_pep"/>
</dbReference>
<evidence type="ECO:0000313" key="3">
    <source>
        <dbReference type="EMBL" id="TGY61385.1"/>
    </source>
</evidence>
<feature type="transmembrane region" description="Helical" evidence="1">
    <location>
        <begin position="64"/>
        <end position="84"/>
    </location>
</feature>
<dbReference type="AlphaFoldDB" id="A0A4S2EYE3"/>
<evidence type="ECO:0000313" key="4">
    <source>
        <dbReference type="Proteomes" id="UP000310263"/>
    </source>
</evidence>
<gene>
    <name evidence="3" type="ORF">E5334_08220</name>
</gene>
<sequence length="162" mass="16562">MWGIWAALLVAASLNDLRWRRLPNGLLVASGVLALGFQGARLWGDPLVLAVASAPLGPALWGVLPHPAVCTGSALVFLGAASALELACRRRNISLMGLGDIKLLACLTAAAGPLVGFLGGLLGCGAGGMVALIGKKTHFAAGPWICAGCGLVWWWATEAGLR</sequence>
<dbReference type="Proteomes" id="UP000310263">
    <property type="component" value="Unassembled WGS sequence"/>
</dbReference>
<feature type="transmembrane region" description="Helical" evidence="1">
    <location>
        <begin position="104"/>
        <end position="133"/>
    </location>
</feature>
<evidence type="ECO:0000259" key="2">
    <source>
        <dbReference type="Pfam" id="PF01478"/>
    </source>
</evidence>
<keyword evidence="1" id="KW-1133">Transmembrane helix</keyword>